<evidence type="ECO:0000313" key="2">
    <source>
        <dbReference type="Proteomes" id="UP000683925"/>
    </source>
</evidence>
<keyword evidence="2" id="KW-1185">Reference proteome</keyword>
<organism evidence="1 2">
    <name type="scientific">Paramecium octaurelia</name>
    <dbReference type="NCBI Taxonomy" id="43137"/>
    <lineage>
        <taxon>Eukaryota</taxon>
        <taxon>Sar</taxon>
        <taxon>Alveolata</taxon>
        <taxon>Ciliophora</taxon>
        <taxon>Intramacronucleata</taxon>
        <taxon>Oligohymenophorea</taxon>
        <taxon>Peniculida</taxon>
        <taxon>Parameciidae</taxon>
        <taxon>Paramecium</taxon>
    </lineage>
</organism>
<accession>A0A8S1UFW6</accession>
<dbReference type="AlphaFoldDB" id="A0A8S1UFW6"/>
<name>A0A8S1UFW6_PAROT</name>
<protein>
    <submittedName>
        <fullName evidence="1">Uncharacterized protein</fullName>
    </submittedName>
</protein>
<dbReference type="Proteomes" id="UP000683925">
    <property type="component" value="Unassembled WGS sequence"/>
</dbReference>
<evidence type="ECO:0000313" key="1">
    <source>
        <dbReference type="EMBL" id="CAD8162572.1"/>
    </source>
</evidence>
<dbReference type="EMBL" id="CAJJDP010000042">
    <property type="protein sequence ID" value="CAD8162572.1"/>
    <property type="molecule type" value="Genomic_DNA"/>
</dbReference>
<proteinExistence type="predicted"/>
<reference evidence="1" key="1">
    <citation type="submission" date="2021-01" db="EMBL/GenBank/DDBJ databases">
        <authorList>
            <consortium name="Genoscope - CEA"/>
            <person name="William W."/>
        </authorList>
    </citation>
    <scope>NUCLEOTIDE SEQUENCE</scope>
</reference>
<comment type="caution">
    <text evidence="1">The sequence shown here is derived from an EMBL/GenBank/DDBJ whole genome shotgun (WGS) entry which is preliminary data.</text>
</comment>
<sequence>MIGHEFVLYNIKDSQITQKLESIQLPCIPTKMIFLEQSQQIYIKKQRLFNIAKFIITTPNFLGLI</sequence>
<gene>
    <name evidence="1" type="ORF">POCTA_138.1.T0420002</name>
</gene>